<name>A0AAN8EBG5_CHAGU</name>
<reference evidence="1 2" key="1">
    <citation type="journal article" date="2023" name="Mol. Biol. Evol.">
        <title>Genomics of Secondarily Temperate Adaptation in the Only Non-Antarctic Icefish.</title>
        <authorList>
            <person name="Rivera-Colon A.G."/>
            <person name="Rayamajhi N."/>
            <person name="Minhas B.F."/>
            <person name="Madrigal G."/>
            <person name="Bilyk K.T."/>
            <person name="Yoon V."/>
            <person name="Hune M."/>
            <person name="Gregory S."/>
            <person name="Cheng C.H.C."/>
            <person name="Catchen J.M."/>
        </authorList>
    </citation>
    <scope>NUCLEOTIDE SEQUENCE [LARGE SCALE GENOMIC DNA]</scope>
    <source>
        <tissue evidence="1">White muscle</tissue>
    </source>
</reference>
<accession>A0AAN8EBG5</accession>
<proteinExistence type="predicted"/>
<organism evidence="1 2">
    <name type="scientific">Champsocephalus gunnari</name>
    <name type="common">Mackerel icefish</name>
    <dbReference type="NCBI Taxonomy" id="52237"/>
    <lineage>
        <taxon>Eukaryota</taxon>
        <taxon>Metazoa</taxon>
        <taxon>Chordata</taxon>
        <taxon>Craniata</taxon>
        <taxon>Vertebrata</taxon>
        <taxon>Euteleostomi</taxon>
        <taxon>Actinopterygii</taxon>
        <taxon>Neopterygii</taxon>
        <taxon>Teleostei</taxon>
        <taxon>Neoteleostei</taxon>
        <taxon>Acanthomorphata</taxon>
        <taxon>Eupercaria</taxon>
        <taxon>Perciformes</taxon>
        <taxon>Notothenioidei</taxon>
        <taxon>Channichthyidae</taxon>
        <taxon>Champsocephalus</taxon>
    </lineage>
</organism>
<dbReference type="EMBL" id="JAURVH010000033">
    <property type="protein sequence ID" value="KAK5936325.1"/>
    <property type="molecule type" value="Genomic_DNA"/>
</dbReference>
<keyword evidence="2" id="KW-1185">Reference proteome</keyword>
<gene>
    <name evidence="1" type="ORF">CgunFtcFv8_027836</name>
</gene>
<dbReference type="AlphaFoldDB" id="A0AAN8EBG5"/>
<evidence type="ECO:0000313" key="1">
    <source>
        <dbReference type="EMBL" id="KAK5936325.1"/>
    </source>
</evidence>
<protein>
    <submittedName>
        <fullName evidence="1">Uncharacterized protein</fullName>
    </submittedName>
</protein>
<evidence type="ECO:0000313" key="2">
    <source>
        <dbReference type="Proteomes" id="UP001331515"/>
    </source>
</evidence>
<comment type="caution">
    <text evidence="1">The sequence shown here is derived from an EMBL/GenBank/DDBJ whole genome shotgun (WGS) entry which is preliminary data.</text>
</comment>
<dbReference type="Proteomes" id="UP001331515">
    <property type="component" value="Unassembled WGS sequence"/>
</dbReference>
<sequence length="318" mass="34410">MLPSARGWRAPEPVWPLPAFRGYPDATHVHRRLGGALLDPLSPRQFRTSPMLHRPMGGALRDPVWPHLPSGDIQTPLTFIDAWVAHSWTPSRLDSSGRRPCSIGPWVARSGTLSGLSCFPVMPQHLLRTSCPPPRHVCLRPGCSPASPGYLDTCRGLRARRRCTSACGRVALLPPRGTAPLFRGYLDACRGLRARRRCTSACGRVALLPPRGTAPLFRGYLDACRGLHARRRCASACGRVALFPAGFSATPSAASLRRPAPGVGALALVRAPALSCGPLSWPVPWPGPHLRPHLPRPHPPRPLWCFLHGRGGGDISSL</sequence>